<dbReference type="CDD" id="cd03220">
    <property type="entry name" value="ABC_KpsT_Wzt"/>
    <property type="match status" value="1"/>
</dbReference>
<dbReference type="InterPro" id="IPR027417">
    <property type="entry name" value="P-loop_NTPase"/>
</dbReference>
<keyword evidence="7" id="KW-1185">Reference proteome</keyword>
<dbReference type="GO" id="GO:0140359">
    <property type="term" value="F:ABC-type transporter activity"/>
    <property type="evidence" value="ECO:0007669"/>
    <property type="project" value="InterPro"/>
</dbReference>
<dbReference type="AlphaFoldDB" id="D8PH54"/>
<dbReference type="EC" id="3.6.3.-" evidence="6"/>
<dbReference type="Proteomes" id="UP000001660">
    <property type="component" value="Chromosome"/>
</dbReference>
<dbReference type="InterPro" id="IPR015860">
    <property type="entry name" value="ABC_transpr_TagH-like"/>
</dbReference>
<dbReference type="InterPro" id="IPR050683">
    <property type="entry name" value="Bact_Polysacc_Export_ATP-bd"/>
</dbReference>
<evidence type="ECO:0000256" key="1">
    <source>
        <dbReference type="ARBA" id="ARBA00005417"/>
    </source>
</evidence>
<accession>D8PH54</accession>
<dbReference type="InterPro" id="IPR029439">
    <property type="entry name" value="Wzt_C"/>
</dbReference>
<dbReference type="GO" id="GO:0016020">
    <property type="term" value="C:membrane"/>
    <property type="evidence" value="ECO:0007669"/>
    <property type="project" value="InterPro"/>
</dbReference>
<evidence type="ECO:0000256" key="3">
    <source>
        <dbReference type="ARBA" id="ARBA00022741"/>
    </source>
</evidence>
<keyword evidence="6" id="KW-0378">Hydrolase</keyword>
<sequence>MSNIAVSVTGLSKRYRLGTTHAQDGSLAGALTRGLRRLIGGPSASPQPQDTLWALRDVSFEIKKGEVFGVIGTNGSGKSTLLKILSRVTEPTQGRALIHGRFCGLLEVGTGFHPELTGRDNVFMSGAILGMKRQEIARKFDEIVAFAEVEQFIDTPVKHYSSGMYVRLGFSVLAHMDPDILIVDEVLAVGDVRFQKKCMGKMEDVGQHGRTVILVSHDMPAITRMCSRAILLNKGEIVQAGPAHEVVNHYLHAGHIQPVVEWPDPTQAPGNNVARLRALRVRSEAGQISDVIDIRKPMRVEIEYDILKPGQMVVAQFGFNTEEDVIAFIVNDRDPAWYRRPRPVGRYVSTAWIPGNFLSEGTMVVGGGIFSEDPWHEHCDVPRAVGFRVVDPGTRDTARGDVTGRWEGVVRPLLRWTTEHSSL</sequence>
<evidence type="ECO:0000313" key="6">
    <source>
        <dbReference type="EMBL" id="CBK42591.1"/>
    </source>
</evidence>
<organism evidence="6 7">
    <name type="scientific">Nitrospira defluvii</name>
    <dbReference type="NCBI Taxonomy" id="330214"/>
    <lineage>
        <taxon>Bacteria</taxon>
        <taxon>Pseudomonadati</taxon>
        <taxon>Nitrospirota</taxon>
        <taxon>Nitrospiria</taxon>
        <taxon>Nitrospirales</taxon>
        <taxon>Nitrospiraceae</taxon>
        <taxon>Nitrospira</taxon>
    </lineage>
</organism>
<dbReference type="Pfam" id="PF00005">
    <property type="entry name" value="ABC_tran"/>
    <property type="match status" value="1"/>
</dbReference>
<evidence type="ECO:0000256" key="4">
    <source>
        <dbReference type="ARBA" id="ARBA00022840"/>
    </source>
</evidence>
<dbReference type="SMART" id="SM00382">
    <property type="entry name" value="AAA"/>
    <property type="match status" value="1"/>
</dbReference>
<dbReference type="SUPFAM" id="SSF52540">
    <property type="entry name" value="P-loop containing nucleoside triphosphate hydrolases"/>
    <property type="match status" value="1"/>
</dbReference>
<dbReference type="HOGENOM" id="CLU_000604_101_4_0"/>
<dbReference type="OrthoDB" id="9809450at2"/>
<keyword evidence="3" id="KW-0547">Nucleotide-binding</keyword>
<dbReference type="PROSITE" id="PS50893">
    <property type="entry name" value="ABC_TRANSPORTER_2"/>
    <property type="match status" value="1"/>
</dbReference>
<name>D8PH54_9BACT</name>
<dbReference type="eggNOG" id="COG1134">
    <property type="taxonomic scope" value="Bacteria"/>
</dbReference>
<feature type="domain" description="ABC transporter" evidence="5">
    <location>
        <begin position="39"/>
        <end position="259"/>
    </location>
</feature>
<dbReference type="EMBL" id="FP929003">
    <property type="protein sequence ID" value="CBK42591.1"/>
    <property type="molecule type" value="Genomic_DNA"/>
</dbReference>
<dbReference type="PANTHER" id="PTHR46743:SF2">
    <property type="entry name" value="TEICHOIC ACIDS EXPORT ATP-BINDING PROTEIN TAGH"/>
    <property type="match status" value="1"/>
</dbReference>
<proteinExistence type="inferred from homology"/>
<dbReference type="STRING" id="330214.NIDE2891"/>
<comment type="similarity">
    <text evidence="1">Belongs to the ABC transporter superfamily.</text>
</comment>
<dbReference type="Gene3D" id="3.40.50.300">
    <property type="entry name" value="P-loop containing nucleotide triphosphate hydrolases"/>
    <property type="match status" value="1"/>
</dbReference>
<dbReference type="InterPro" id="IPR003593">
    <property type="entry name" value="AAA+_ATPase"/>
</dbReference>
<reference evidence="6 7" key="1">
    <citation type="journal article" date="2010" name="Proc. Natl. Acad. Sci. U.S.A.">
        <title>A Nitrospira metagenome illuminates the physiology and evolution of globally important nitrite-oxidizing bacteria.</title>
        <authorList>
            <person name="Lucker S."/>
            <person name="Wagner M."/>
            <person name="Maixner F."/>
            <person name="Pelletier E."/>
            <person name="Koch H."/>
            <person name="Vacherie B."/>
            <person name="Rattei T."/>
            <person name="Sinninghe Damste J."/>
            <person name="Spieck E."/>
            <person name="Le Paslier D."/>
            <person name="Daims H."/>
        </authorList>
    </citation>
    <scope>NUCLEOTIDE SEQUENCE [LARGE SCALE GENOMIC DNA]</scope>
</reference>
<dbReference type="KEGG" id="nde:NIDE2891"/>
<evidence type="ECO:0000313" key="7">
    <source>
        <dbReference type="Proteomes" id="UP000001660"/>
    </source>
</evidence>
<keyword evidence="2" id="KW-0813">Transport</keyword>
<dbReference type="PANTHER" id="PTHR46743">
    <property type="entry name" value="TEICHOIC ACIDS EXPORT ATP-BINDING PROTEIN TAGH"/>
    <property type="match status" value="1"/>
</dbReference>
<keyword evidence="4 6" id="KW-0067">ATP-binding</keyword>
<dbReference type="GO" id="GO:0005524">
    <property type="term" value="F:ATP binding"/>
    <property type="evidence" value="ECO:0007669"/>
    <property type="project" value="UniProtKB-KW"/>
</dbReference>
<dbReference type="GO" id="GO:0016887">
    <property type="term" value="F:ATP hydrolysis activity"/>
    <property type="evidence" value="ECO:0007669"/>
    <property type="project" value="InterPro"/>
</dbReference>
<evidence type="ECO:0000256" key="2">
    <source>
        <dbReference type="ARBA" id="ARBA00022448"/>
    </source>
</evidence>
<evidence type="ECO:0000259" key="5">
    <source>
        <dbReference type="PROSITE" id="PS50893"/>
    </source>
</evidence>
<dbReference type="CDD" id="cd10147">
    <property type="entry name" value="Wzt_C-like"/>
    <property type="match status" value="1"/>
</dbReference>
<protein>
    <submittedName>
        <fullName evidence="6">O-antigen export system, ATP-binding protein RfbB (Modular protein)</fullName>
        <ecNumber evidence="6">3.6.3.-</ecNumber>
    </submittedName>
</protein>
<gene>
    <name evidence="6" type="primary">rfbB</name>
    <name evidence="6" type="ORF">NIDE2891</name>
</gene>
<dbReference type="InterPro" id="IPR003439">
    <property type="entry name" value="ABC_transporter-like_ATP-bd"/>
</dbReference>